<sequence>MESQPHGPGVYSAVSRATEFPHTPGVAGSCAGVPWEAEEGNFSHPVNTDITMEPVAIVDSSAFFLYPTFDALFDPTLLSPATENYLSTYSSHVSLEQISESLTPDRYVSNDSDSSTPGPSRTDDYGNTRPAYLWCCNKWRAEGQVLKRHRKTKRHNPPIPCAADPECANRQAQRRDMNRHYWTSHKKWAAENNIPELKEDCEACGKTFARKDFLKRHLDKGCKATLDRRRGRTGSRSPRSAASRHKLLPKASSSSPSS</sequence>
<evidence type="ECO:0000259" key="3">
    <source>
        <dbReference type="PROSITE" id="PS50157"/>
    </source>
</evidence>
<feature type="region of interest" description="Disordered" evidence="2">
    <location>
        <begin position="224"/>
        <end position="258"/>
    </location>
</feature>
<evidence type="ECO:0000256" key="2">
    <source>
        <dbReference type="SAM" id="MobiDB-lite"/>
    </source>
</evidence>
<keyword evidence="1" id="KW-0862">Zinc</keyword>
<keyword evidence="5" id="KW-1185">Reference proteome</keyword>
<gene>
    <name evidence="4" type="ORF">QBC37DRAFT_14418</name>
</gene>
<dbReference type="Proteomes" id="UP001301769">
    <property type="component" value="Unassembled WGS sequence"/>
</dbReference>
<keyword evidence="1" id="KW-0863">Zinc-finger</keyword>
<accession>A0AAN6Y2P9</accession>
<feature type="region of interest" description="Disordered" evidence="2">
    <location>
        <begin position="148"/>
        <end position="172"/>
    </location>
</feature>
<keyword evidence="1" id="KW-0479">Metal-binding</keyword>
<feature type="region of interest" description="Disordered" evidence="2">
    <location>
        <begin position="102"/>
        <end position="125"/>
    </location>
</feature>
<feature type="compositionally biased region" description="Polar residues" evidence="2">
    <location>
        <begin position="109"/>
        <end position="119"/>
    </location>
</feature>
<evidence type="ECO:0000256" key="1">
    <source>
        <dbReference type="PROSITE-ProRule" id="PRU00042"/>
    </source>
</evidence>
<feature type="domain" description="C2H2-type" evidence="3">
    <location>
        <begin position="199"/>
        <end position="217"/>
    </location>
</feature>
<dbReference type="PROSITE" id="PS50157">
    <property type="entry name" value="ZINC_FINGER_C2H2_2"/>
    <property type="match status" value="1"/>
</dbReference>
<dbReference type="AlphaFoldDB" id="A0AAN6Y2P9"/>
<evidence type="ECO:0000313" key="5">
    <source>
        <dbReference type="Proteomes" id="UP001301769"/>
    </source>
</evidence>
<protein>
    <recommendedName>
        <fullName evidence="3">C2H2-type domain-containing protein</fullName>
    </recommendedName>
</protein>
<proteinExistence type="predicted"/>
<organism evidence="4 5">
    <name type="scientific">Rhypophila decipiens</name>
    <dbReference type="NCBI Taxonomy" id="261697"/>
    <lineage>
        <taxon>Eukaryota</taxon>
        <taxon>Fungi</taxon>
        <taxon>Dikarya</taxon>
        <taxon>Ascomycota</taxon>
        <taxon>Pezizomycotina</taxon>
        <taxon>Sordariomycetes</taxon>
        <taxon>Sordariomycetidae</taxon>
        <taxon>Sordariales</taxon>
        <taxon>Naviculisporaceae</taxon>
        <taxon>Rhypophila</taxon>
    </lineage>
</organism>
<dbReference type="Gene3D" id="3.30.160.60">
    <property type="entry name" value="Classic Zinc Finger"/>
    <property type="match status" value="1"/>
</dbReference>
<evidence type="ECO:0000313" key="4">
    <source>
        <dbReference type="EMBL" id="KAK4211364.1"/>
    </source>
</evidence>
<comment type="caution">
    <text evidence="4">The sequence shown here is derived from an EMBL/GenBank/DDBJ whole genome shotgun (WGS) entry which is preliminary data.</text>
</comment>
<dbReference type="EMBL" id="MU858151">
    <property type="protein sequence ID" value="KAK4211364.1"/>
    <property type="molecule type" value="Genomic_DNA"/>
</dbReference>
<name>A0AAN6Y2P9_9PEZI</name>
<dbReference type="GO" id="GO:0008270">
    <property type="term" value="F:zinc ion binding"/>
    <property type="evidence" value="ECO:0007669"/>
    <property type="project" value="UniProtKB-KW"/>
</dbReference>
<reference evidence="4" key="2">
    <citation type="submission" date="2023-05" db="EMBL/GenBank/DDBJ databases">
        <authorList>
            <consortium name="Lawrence Berkeley National Laboratory"/>
            <person name="Steindorff A."/>
            <person name="Hensen N."/>
            <person name="Bonometti L."/>
            <person name="Westerberg I."/>
            <person name="Brannstrom I.O."/>
            <person name="Guillou S."/>
            <person name="Cros-Aarteil S."/>
            <person name="Calhoun S."/>
            <person name="Haridas S."/>
            <person name="Kuo A."/>
            <person name="Mondo S."/>
            <person name="Pangilinan J."/>
            <person name="Riley R."/>
            <person name="Labutti K."/>
            <person name="Andreopoulos B."/>
            <person name="Lipzen A."/>
            <person name="Chen C."/>
            <person name="Yanf M."/>
            <person name="Daum C."/>
            <person name="Ng V."/>
            <person name="Clum A."/>
            <person name="Ohm R."/>
            <person name="Martin F."/>
            <person name="Silar P."/>
            <person name="Natvig D."/>
            <person name="Lalanne C."/>
            <person name="Gautier V."/>
            <person name="Ament-Velasquez S.L."/>
            <person name="Kruys A."/>
            <person name="Hutchinson M.I."/>
            <person name="Powell A.J."/>
            <person name="Barry K."/>
            <person name="Miller A.N."/>
            <person name="Grigoriev I.V."/>
            <person name="Debuchy R."/>
            <person name="Gladieux P."/>
            <person name="Thoren M.H."/>
            <person name="Johannesson H."/>
        </authorList>
    </citation>
    <scope>NUCLEOTIDE SEQUENCE</scope>
    <source>
        <strain evidence="4">PSN293</strain>
    </source>
</reference>
<dbReference type="InterPro" id="IPR013087">
    <property type="entry name" value="Znf_C2H2_type"/>
</dbReference>
<reference evidence="4" key="1">
    <citation type="journal article" date="2023" name="Mol. Phylogenet. Evol.">
        <title>Genome-scale phylogeny and comparative genomics of the fungal order Sordariales.</title>
        <authorList>
            <person name="Hensen N."/>
            <person name="Bonometti L."/>
            <person name="Westerberg I."/>
            <person name="Brannstrom I.O."/>
            <person name="Guillou S."/>
            <person name="Cros-Aarteil S."/>
            <person name="Calhoun S."/>
            <person name="Haridas S."/>
            <person name="Kuo A."/>
            <person name="Mondo S."/>
            <person name="Pangilinan J."/>
            <person name="Riley R."/>
            <person name="LaButti K."/>
            <person name="Andreopoulos B."/>
            <person name="Lipzen A."/>
            <person name="Chen C."/>
            <person name="Yan M."/>
            <person name="Daum C."/>
            <person name="Ng V."/>
            <person name="Clum A."/>
            <person name="Steindorff A."/>
            <person name="Ohm R.A."/>
            <person name="Martin F."/>
            <person name="Silar P."/>
            <person name="Natvig D.O."/>
            <person name="Lalanne C."/>
            <person name="Gautier V."/>
            <person name="Ament-Velasquez S.L."/>
            <person name="Kruys A."/>
            <person name="Hutchinson M.I."/>
            <person name="Powell A.J."/>
            <person name="Barry K."/>
            <person name="Miller A.N."/>
            <person name="Grigoriev I.V."/>
            <person name="Debuchy R."/>
            <person name="Gladieux P."/>
            <person name="Hiltunen Thoren M."/>
            <person name="Johannesson H."/>
        </authorList>
    </citation>
    <scope>NUCLEOTIDE SEQUENCE</scope>
    <source>
        <strain evidence="4">PSN293</strain>
    </source>
</reference>